<dbReference type="Proteomes" id="UP000463224">
    <property type="component" value="Unassembled WGS sequence"/>
</dbReference>
<dbReference type="SUPFAM" id="SSF117916">
    <property type="entry name" value="Fe-S cluster assembly (FSCA) domain-like"/>
    <property type="match status" value="1"/>
</dbReference>
<dbReference type="SMART" id="SM00932">
    <property type="entry name" value="Nfu_N"/>
    <property type="match status" value="1"/>
</dbReference>
<sequence>MFIQTEVTSDPARMTFLPGREVLPHGTLTFDDRAAATRSPLAARLFDVRGVAALALGPDYITITKESGDWQHLKPALLGAMMEHFLSGAPVLSEPAHAAAPVSEATGKLVEEITQALRHVIDPELGYNIVDLGLIYHVDVDTDGLATVTMTTTSPGCPATGYLSDGARERAASVEGITRAEVTLTYEPRWSTDLMSDGAKAHFGIGTGRRR</sequence>
<dbReference type="AlphaFoldDB" id="A0A844QHA9"/>
<dbReference type="PANTHER" id="PTHR42831">
    <property type="entry name" value="FE-S PROTEIN MATURATION AUXILIARY FACTOR YITW"/>
    <property type="match status" value="1"/>
</dbReference>
<dbReference type="Pfam" id="PF01883">
    <property type="entry name" value="FeS_assembly_P"/>
    <property type="match status" value="1"/>
</dbReference>
<gene>
    <name evidence="2" type="ORF">GN330_15675</name>
</gene>
<dbReference type="InterPro" id="IPR034904">
    <property type="entry name" value="FSCA_dom_sf"/>
</dbReference>
<reference evidence="2 3" key="1">
    <citation type="submission" date="2019-12" db="EMBL/GenBank/DDBJ databases">
        <title>Nitratireductor arenosus sp. nov., Isolated from sea sand, Jeju island, South Korea.</title>
        <authorList>
            <person name="Kim W."/>
        </authorList>
    </citation>
    <scope>NUCLEOTIDE SEQUENCE [LARGE SCALE GENOMIC DNA]</scope>
    <source>
        <strain evidence="2 3">CAU 1489</strain>
    </source>
</reference>
<dbReference type="Gene3D" id="3.30.300.130">
    <property type="entry name" value="Fe-S cluster assembly (FSCA)"/>
    <property type="match status" value="1"/>
</dbReference>
<evidence type="ECO:0000313" key="2">
    <source>
        <dbReference type="EMBL" id="MVA98685.1"/>
    </source>
</evidence>
<keyword evidence="3" id="KW-1185">Reference proteome</keyword>
<dbReference type="SUPFAM" id="SSF110836">
    <property type="entry name" value="Hypothetical protein SAV1430"/>
    <property type="match status" value="1"/>
</dbReference>
<evidence type="ECO:0000259" key="1">
    <source>
        <dbReference type="SMART" id="SM00932"/>
    </source>
</evidence>
<organism evidence="2 3">
    <name type="scientific">Nitratireductor arenosus</name>
    <dbReference type="NCBI Taxonomy" id="2682096"/>
    <lineage>
        <taxon>Bacteria</taxon>
        <taxon>Pseudomonadati</taxon>
        <taxon>Pseudomonadota</taxon>
        <taxon>Alphaproteobacteria</taxon>
        <taxon>Hyphomicrobiales</taxon>
        <taxon>Phyllobacteriaceae</taxon>
        <taxon>Nitratireductor</taxon>
    </lineage>
</organism>
<dbReference type="RefSeq" id="WP_156713594.1">
    <property type="nucleotide sequence ID" value="NZ_WPHG01000003.1"/>
</dbReference>
<dbReference type="InterPro" id="IPR052339">
    <property type="entry name" value="Fe-S_Maturation_MIP18"/>
</dbReference>
<dbReference type="InterPro" id="IPR036498">
    <property type="entry name" value="Nfu/NifU_N_sf"/>
</dbReference>
<name>A0A844QHA9_9HYPH</name>
<dbReference type="InterPro" id="IPR014824">
    <property type="entry name" value="Nfu/NifU_N"/>
</dbReference>
<dbReference type="PANTHER" id="PTHR42831:SF1">
    <property type="entry name" value="FE-S PROTEIN MATURATION AUXILIARY FACTOR YITW"/>
    <property type="match status" value="1"/>
</dbReference>
<protein>
    <submittedName>
        <fullName evidence="2">DUF59 domain-containing protein</fullName>
    </submittedName>
</protein>
<comment type="caution">
    <text evidence="2">The sequence shown here is derived from an EMBL/GenBank/DDBJ whole genome shotgun (WGS) entry which is preliminary data.</text>
</comment>
<accession>A0A844QHA9</accession>
<dbReference type="Pfam" id="PF08712">
    <property type="entry name" value="Nfu_N"/>
    <property type="match status" value="1"/>
</dbReference>
<dbReference type="Gene3D" id="3.30.1370.70">
    <property type="entry name" value="Scaffold protein Nfu/NifU, N-terminal domain"/>
    <property type="match status" value="1"/>
</dbReference>
<proteinExistence type="predicted"/>
<dbReference type="EMBL" id="WPHG01000003">
    <property type="protein sequence ID" value="MVA98685.1"/>
    <property type="molecule type" value="Genomic_DNA"/>
</dbReference>
<feature type="domain" description="Scaffold protein Nfu/NifU N-terminal" evidence="1">
    <location>
        <begin position="3"/>
        <end position="88"/>
    </location>
</feature>
<dbReference type="InterPro" id="IPR002744">
    <property type="entry name" value="MIP18-like"/>
</dbReference>
<evidence type="ECO:0000313" key="3">
    <source>
        <dbReference type="Proteomes" id="UP000463224"/>
    </source>
</evidence>